<reference evidence="2" key="1">
    <citation type="submission" date="2021-07" db="EMBL/GenBank/DDBJ databases">
        <authorList>
            <person name="Durling M."/>
        </authorList>
    </citation>
    <scope>NUCLEOTIDE SEQUENCE</scope>
</reference>
<dbReference type="Proteomes" id="UP000701801">
    <property type="component" value="Unassembled WGS sequence"/>
</dbReference>
<feature type="chain" id="PRO_5040243771" evidence="1">
    <location>
        <begin position="22"/>
        <end position="74"/>
    </location>
</feature>
<sequence>MRGIIRNLFLVLATLSSVVYATIDLGDCTTDSDCAWNCGGDSHCRNPFELAGFMGYLVQYLECASLFGSVPLKI</sequence>
<keyword evidence="1" id="KW-0732">Signal</keyword>
<accession>A0A9N9LVU9</accession>
<keyword evidence="3" id="KW-1185">Reference proteome</keyword>
<proteinExistence type="predicted"/>
<protein>
    <submittedName>
        <fullName evidence="2">Uncharacterized protein</fullName>
    </submittedName>
</protein>
<gene>
    <name evidence="2" type="ORF">HYALB_00009259</name>
</gene>
<feature type="signal peptide" evidence="1">
    <location>
        <begin position="1"/>
        <end position="21"/>
    </location>
</feature>
<dbReference type="AlphaFoldDB" id="A0A9N9LVU9"/>
<evidence type="ECO:0000313" key="3">
    <source>
        <dbReference type="Proteomes" id="UP000701801"/>
    </source>
</evidence>
<dbReference type="EMBL" id="CAJVRM010000352">
    <property type="protein sequence ID" value="CAG8980050.1"/>
    <property type="molecule type" value="Genomic_DNA"/>
</dbReference>
<evidence type="ECO:0000256" key="1">
    <source>
        <dbReference type="SAM" id="SignalP"/>
    </source>
</evidence>
<comment type="caution">
    <text evidence="2">The sequence shown here is derived from an EMBL/GenBank/DDBJ whole genome shotgun (WGS) entry which is preliminary data.</text>
</comment>
<evidence type="ECO:0000313" key="2">
    <source>
        <dbReference type="EMBL" id="CAG8980050.1"/>
    </source>
</evidence>
<organism evidence="2 3">
    <name type="scientific">Hymenoscyphus albidus</name>
    <dbReference type="NCBI Taxonomy" id="595503"/>
    <lineage>
        <taxon>Eukaryota</taxon>
        <taxon>Fungi</taxon>
        <taxon>Dikarya</taxon>
        <taxon>Ascomycota</taxon>
        <taxon>Pezizomycotina</taxon>
        <taxon>Leotiomycetes</taxon>
        <taxon>Helotiales</taxon>
        <taxon>Helotiaceae</taxon>
        <taxon>Hymenoscyphus</taxon>
    </lineage>
</organism>
<name>A0A9N9LVU9_9HELO</name>